<feature type="compositionally biased region" description="Polar residues" evidence="1">
    <location>
        <begin position="16"/>
        <end position="56"/>
    </location>
</feature>
<name>A0A6V8K7B6_9ACTN</name>
<feature type="region of interest" description="Disordered" evidence="1">
    <location>
        <begin position="1"/>
        <end position="56"/>
    </location>
</feature>
<accession>A0A6V8K7B6</accession>
<dbReference type="EMBL" id="BLPF01000001">
    <property type="protein sequence ID" value="GFJ78311.1"/>
    <property type="molecule type" value="Genomic_DNA"/>
</dbReference>
<protein>
    <submittedName>
        <fullName evidence="2">Uncharacterized protein</fullName>
    </submittedName>
</protein>
<sequence>MANAEMRRDKDGKVTMSATDGSGKTHTMTGDGTSGRTQTSKDGSVVQTDGNQTIRE</sequence>
<proteinExistence type="predicted"/>
<dbReference type="AlphaFoldDB" id="A0A6V8K7B6"/>
<organism evidence="2 3">
    <name type="scientific">Phytohabitans houttuyneae</name>
    <dbReference type="NCBI Taxonomy" id="1076126"/>
    <lineage>
        <taxon>Bacteria</taxon>
        <taxon>Bacillati</taxon>
        <taxon>Actinomycetota</taxon>
        <taxon>Actinomycetes</taxon>
        <taxon>Micromonosporales</taxon>
        <taxon>Micromonosporaceae</taxon>
    </lineage>
</organism>
<dbReference type="Proteomes" id="UP000482800">
    <property type="component" value="Unassembled WGS sequence"/>
</dbReference>
<gene>
    <name evidence="2" type="ORF">Phou_024910</name>
</gene>
<comment type="caution">
    <text evidence="2">The sequence shown here is derived from an EMBL/GenBank/DDBJ whole genome shotgun (WGS) entry which is preliminary data.</text>
</comment>
<evidence type="ECO:0000313" key="2">
    <source>
        <dbReference type="EMBL" id="GFJ78311.1"/>
    </source>
</evidence>
<evidence type="ECO:0000256" key="1">
    <source>
        <dbReference type="SAM" id="MobiDB-lite"/>
    </source>
</evidence>
<keyword evidence="3" id="KW-1185">Reference proteome</keyword>
<feature type="compositionally biased region" description="Basic and acidic residues" evidence="1">
    <location>
        <begin position="1"/>
        <end position="13"/>
    </location>
</feature>
<evidence type="ECO:0000313" key="3">
    <source>
        <dbReference type="Proteomes" id="UP000482800"/>
    </source>
</evidence>
<reference evidence="2 3" key="2">
    <citation type="submission" date="2020-03" db="EMBL/GenBank/DDBJ databases">
        <authorList>
            <person name="Ichikawa N."/>
            <person name="Kimura A."/>
            <person name="Kitahashi Y."/>
            <person name="Uohara A."/>
        </authorList>
    </citation>
    <scope>NUCLEOTIDE SEQUENCE [LARGE SCALE GENOMIC DNA]</scope>
    <source>
        <strain evidence="2 3">NBRC 108639</strain>
    </source>
</reference>
<reference evidence="2 3" key="1">
    <citation type="submission" date="2020-03" db="EMBL/GenBank/DDBJ databases">
        <title>Whole genome shotgun sequence of Phytohabitans houttuyneae NBRC 108639.</title>
        <authorList>
            <person name="Komaki H."/>
            <person name="Tamura T."/>
        </authorList>
    </citation>
    <scope>NUCLEOTIDE SEQUENCE [LARGE SCALE GENOMIC DNA]</scope>
    <source>
        <strain evidence="2 3">NBRC 108639</strain>
    </source>
</reference>